<organism evidence="10 11">
    <name type="scientific">Fusibacter ferrireducens</name>
    <dbReference type="NCBI Taxonomy" id="2785058"/>
    <lineage>
        <taxon>Bacteria</taxon>
        <taxon>Bacillati</taxon>
        <taxon>Bacillota</taxon>
        <taxon>Clostridia</taxon>
        <taxon>Eubacteriales</taxon>
        <taxon>Eubacteriales Family XII. Incertae Sedis</taxon>
        <taxon>Fusibacter</taxon>
    </lineage>
</organism>
<feature type="binding site" evidence="8">
    <location>
        <position position="274"/>
    </location>
    <ligand>
        <name>[4Fe-4S] cluster</name>
        <dbReference type="ChEBI" id="CHEBI:49883"/>
        <label>1</label>
    </ligand>
</feature>
<dbReference type="PANTHER" id="PTHR10949:SF0">
    <property type="entry name" value="LIPOYL SYNTHASE, MITOCHONDRIAL"/>
    <property type="match status" value="1"/>
</dbReference>
<dbReference type="SFLD" id="SFLDS00029">
    <property type="entry name" value="Radical_SAM"/>
    <property type="match status" value="1"/>
</dbReference>
<evidence type="ECO:0000256" key="7">
    <source>
        <dbReference type="ARBA" id="ARBA00047326"/>
    </source>
</evidence>
<keyword evidence="1 8" id="KW-0004">4Fe-4S</keyword>
<dbReference type="PIRSF" id="PIRSF005963">
    <property type="entry name" value="Lipoyl_synth"/>
    <property type="match status" value="1"/>
</dbReference>
<dbReference type="NCBIfam" id="NF009544">
    <property type="entry name" value="PRK12928.1"/>
    <property type="match status" value="1"/>
</dbReference>
<dbReference type="InterPro" id="IPR006638">
    <property type="entry name" value="Elp3/MiaA/NifB-like_rSAM"/>
</dbReference>
<dbReference type="PROSITE" id="PS51918">
    <property type="entry name" value="RADICAL_SAM"/>
    <property type="match status" value="1"/>
</dbReference>
<comment type="catalytic activity">
    <reaction evidence="7 8">
        <text>[[Fe-S] cluster scaffold protein carrying a second [4Fe-4S](2+) cluster] + N(6)-octanoyl-L-lysyl-[protein] + 2 oxidized [2Fe-2S]-[ferredoxin] + 2 S-adenosyl-L-methionine + 4 H(+) = [[Fe-S] cluster scaffold protein] + N(6)-[(R)-dihydrolipoyl]-L-lysyl-[protein] + 4 Fe(3+) + 2 hydrogen sulfide + 2 5'-deoxyadenosine + 2 L-methionine + 2 reduced [2Fe-2S]-[ferredoxin]</text>
        <dbReference type="Rhea" id="RHEA:16585"/>
        <dbReference type="Rhea" id="RHEA-COMP:9928"/>
        <dbReference type="Rhea" id="RHEA-COMP:10000"/>
        <dbReference type="Rhea" id="RHEA-COMP:10001"/>
        <dbReference type="Rhea" id="RHEA-COMP:10475"/>
        <dbReference type="Rhea" id="RHEA-COMP:14568"/>
        <dbReference type="Rhea" id="RHEA-COMP:14569"/>
        <dbReference type="ChEBI" id="CHEBI:15378"/>
        <dbReference type="ChEBI" id="CHEBI:17319"/>
        <dbReference type="ChEBI" id="CHEBI:29034"/>
        <dbReference type="ChEBI" id="CHEBI:29919"/>
        <dbReference type="ChEBI" id="CHEBI:33722"/>
        <dbReference type="ChEBI" id="CHEBI:33737"/>
        <dbReference type="ChEBI" id="CHEBI:33738"/>
        <dbReference type="ChEBI" id="CHEBI:57844"/>
        <dbReference type="ChEBI" id="CHEBI:59789"/>
        <dbReference type="ChEBI" id="CHEBI:78809"/>
        <dbReference type="ChEBI" id="CHEBI:83100"/>
        <dbReference type="EC" id="2.8.1.8"/>
    </reaction>
</comment>
<reference evidence="10 11" key="1">
    <citation type="submission" date="2020-11" db="EMBL/GenBank/DDBJ databases">
        <title>Fusibacter basophilias sp. nov.</title>
        <authorList>
            <person name="Qiu D."/>
        </authorList>
    </citation>
    <scope>NUCLEOTIDE SEQUENCE [LARGE SCALE GENOMIC DNA]</scope>
    <source>
        <strain evidence="10 11">Q10-2</strain>
    </source>
</reference>
<dbReference type="CDD" id="cd01335">
    <property type="entry name" value="Radical_SAM"/>
    <property type="match status" value="1"/>
</dbReference>
<comment type="subcellular location">
    <subcellularLocation>
        <location evidence="8">Cytoplasm</location>
    </subcellularLocation>
</comment>
<dbReference type="InterPro" id="IPR007197">
    <property type="entry name" value="rSAM"/>
</dbReference>
<dbReference type="InterPro" id="IPR058240">
    <property type="entry name" value="rSAM_sf"/>
</dbReference>
<dbReference type="InterPro" id="IPR013785">
    <property type="entry name" value="Aldolase_TIM"/>
</dbReference>
<feature type="binding site" evidence="8">
    <location>
        <position position="61"/>
    </location>
    <ligand>
        <name>[4Fe-4S] cluster</name>
        <dbReference type="ChEBI" id="CHEBI:49883"/>
        <label>2</label>
        <note>4Fe-4S-S-AdoMet</note>
    </ligand>
</feature>
<feature type="domain" description="Radical SAM core" evidence="9">
    <location>
        <begin position="47"/>
        <end position="263"/>
    </location>
</feature>
<feature type="binding site" evidence="8">
    <location>
        <position position="68"/>
    </location>
    <ligand>
        <name>[4Fe-4S] cluster</name>
        <dbReference type="ChEBI" id="CHEBI:49883"/>
        <label>2</label>
        <note>4Fe-4S-S-AdoMet</note>
    </ligand>
</feature>
<evidence type="ECO:0000256" key="2">
    <source>
        <dbReference type="ARBA" id="ARBA00022679"/>
    </source>
</evidence>
<dbReference type="GO" id="GO:0016992">
    <property type="term" value="F:lipoate synthase activity"/>
    <property type="evidence" value="ECO:0007669"/>
    <property type="project" value="UniProtKB-EC"/>
</dbReference>
<keyword evidence="3 8" id="KW-0949">S-adenosyl-L-methionine</keyword>
<keyword evidence="4 8" id="KW-0479">Metal-binding</keyword>
<evidence type="ECO:0000256" key="4">
    <source>
        <dbReference type="ARBA" id="ARBA00022723"/>
    </source>
</evidence>
<dbReference type="Pfam" id="PF04055">
    <property type="entry name" value="Radical_SAM"/>
    <property type="match status" value="1"/>
</dbReference>
<dbReference type="EMBL" id="JADKNH010000008">
    <property type="protein sequence ID" value="MBF4694319.1"/>
    <property type="molecule type" value="Genomic_DNA"/>
</dbReference>
<gene>
    <name evidence="8 10" type="primary">lipA</name>
    <name evidence="10" type="ORF">ISU02_14450</name>
</gene>
<dbReference type="SMART" id="SM00729">
    <property type="entry name" value="Elp3"/>
    <property type="match status" value="1"/>
</dbReference>
<dbReference type="Pfam" id="PF16881">
    <property type="entry name" value="LIAS_N"/>
    <property type="match status" value="1"/>
</dbReference>
<feature type="binding site" evidence="8">
    <location>
        <position position="46"/>
    </location>
    <ligand>
        <name>[4Fe-4S] cluster</name>
        <dbReference type="ChEBI" id="CHEBI:49883"/>
        <label>1</label>
    </ligand>
</feature>
<protein>
    <recommendedName>
        <fullName evidence="8">Lipoyl synthase</fullName>
        <ecNumber evidence="8">2.8.1.8</ecNumber>
    </recommendedName>
    <alternativeName>
        <fullName evidence="8">Lip-syn</fullName>
        <shortName evidence="8">LS</shortName>
    </alternativeName>
    <alternativeName>
        <fullName evidence="8">Lipoate synthase</fullName>
    </alternativeName>
    <alternativeName>
        <fullName evidence="8">Lipoic acid synthase</fullName>
    </alternativeName>
    <alternativeName>
        <fullName evidence="8">Sulfur insertion protein LipA</fullName>
    </alternativeName>
</protein>
<dbReference type="NCBIfam" id="TIGR00510">
    <property type="entry name" value="lipA"/>
    <property type="match status" value="1"/>
</dbReference>
<comment type="pathway">
    <text evidence="8">Protein modification; protein lipoylation via endogenous pathway; protein N(6)-(lipoyl)lysine from octanoyl-[acyl-carrier-protein]: step 2/2.</text>
</comment>
<name>A0ABR9ZV34_9FIRM</name>
<feature type="binding site" evidence="8">
    <location>
        <position position="35"/>
    </location>
    <ligand>
        <name>[4Fe-4S] cluster</name>
        <dbReference type="ChEBI" id="CHEBI:49883"/>
        <label>1</label>
    </ligand>
</feature>
<evidence type="ECO:0000259" key="9">
    <source>
        <dbReference type="PROSITE" id="PS51918"/>
    </source>
</evidence>
<dbReference type="SFLD" id="SFLDF00271">
    <property type="entry name" value="lipoyl_synthase"/>
    <property type="match status" value="1"/>
</dbReference>
<dbReference type="NCBIfam" id="NF004019">
    <property type="entry name" value="PRK05481.1"/>
    <property type="match status" value="1"/>
</dbReference>
<evidence type="ECO:0000256" key="3">
    <source>
        <dbReference type="ARBA" id="ARBA00022691"/>
    </source>
</evidence>
<comment type="cofactor">
    <cofactor evidence="8">
        <name>[4Fe-4S] cluster</name>
        <dbReference type="ChEBI" id="CHEBI:49883"/>
    </cofactor>
    <text evidence="8">Binds 2 [4Fe-4S] clusters per subunit. One cluster is coordinated with 3 cysteines and an exchangeable S-adenosyl-L-methionine.</text>
</comment>
<comment type="similarity">
    <text evidence="8">Belongs to the radical SAM superfamily. Lipoyl synthase family.</text>
</comment>
<keyword evidence="2 8" id="KW-0808">Transferase</keyword>
<sequence length="286" mass="32424">MKTQKPEWLKAKAATKDEYHKIQDLMEKLNLHTVCQEANCPNLGECFSKGTATFMILGDLCTRNCRFCAVQKGLPTYLDEQEPQMVAEAAQKMELKHVVVTSVTRDDLADNGAKHYARTIEALHHINEGITVEVLIPDLQGSEQDLITILETSPEILNHNLETVPRLYETVRPMANYSRSLELLKRVKQLRPDILTKTGIMVGLGETEDEVIQLMKDIVEIDCDILTIGQYLQPSQQQLPVKTFVHPDQFKRYETIGKKMGIPYVASGPFVRSSYNAIEAIKKLRQ</sequence>
<dbReference type="EC" id="2.8.1.8" evidence="8"/>
<dbReference type="InterPro" id="IPR031691">
    <property type="entry name" value="LIAS_N"/>
</dbReference>
<feature type="binding site" evidence="8">
    <location>
        <position position="65"/>
    </location>
    <ligand>
        <name>[4Fe-4S] cluster</name>
        <dbReference type="ChEBI" id="CHEBI:49883"/>
        <label>2</label>
        <note>4Fe-4S-S-AdoMet</note>
    </ligand>
</feature>
<comment type="function">
    <text evidence="8">Catalyzes the radical-mediated insertion of two sulfur atoms into the C-6 and C-8 positions of the octanoyl moiety bound to the lipoyl domains of lipoate-dependent enzymes, thereby converting the octanoylated domains into lipoylated derivatives.</text>
</comment>
<dbReference type="HAMAP" id="MF_00206">
    <property type="entry name" value="Lipoyl_synth"/>
    <property type="match status" value="1"/>
</dbReference>
<comment type="caution">
    <text evidence="10">The sequence shown here is derived from an EMBL/GenBank/DDBJ whole genome shotgun (WGS) entry which is preliminary data.</text>
</comment>
<dbReference type="SUPFAM" id="SSF102114">
    <property type="entry name" value="Radical SAM enzymes"/>
    <property type="match status" value="1"/>
</dbReference>
<dbReference type="SFLD" id="SFLDG01058">
    <property type="entry name" value="lipoyl_synthase_like"/>
    <property type="match status" value="1"/>
</dbReference>
<evidence type="ECO:0000256" key="1">
    <source>
        <dbReference type="ARBA" id="ARBA00022485"/>
    </source>
</evidence>
<evidence type="ECO:0000256" key="6">
    <source>
        <dbReference type="ARBA" id="ARBA00023014"/>
    </source>
</evidence>
<dbReference type="Gene3D" id="3.20.20.70">
    <property type="entry name" value="Aldolase class I"/>
    <property type="match status" value="1"/>
</dbReference>
<dbReference type="RefSeq" id="WP_194702604.1">
    <property type="nucleotide sequence ID" value="NZ_JADKNH010000008.1"/>
</dbReference>
<keyword evidence="5 8" id="KW-0408">Iron</keyword>
<evidence type="ECO:0000313" key="11">
    <source>
        <dbReference type="Proteomes" id="UP000614200"/>
    </source>
</evidence>
<evidence type="ECO:0000256" key="8">
    <source>
        <dbReference type="HAMAP-Rule" id="MF_00206"/>
    </source>
</evidence>
<dbReference type="PANTHER" id="PTHR10949">
    <property type="entry name" value="LIPOYL SYNTHASE"/>
    <property type="match status" value="1"/>
</dbReference>
<feature type="binding site" evidence="8">
    <location>
        <position position="40"/>
    </location>
    <ligand>
        <name>[4Fe-4S] cluster</name>
        <dbReference type="ChEBI" id="CHEBI:49883"/>
        <label>1</label>
    </ligand>
</feature>
<keyword evidence="6 8" id="KW-0411">Iron-sulfur</keyword>
<evidence type="ECO:0000256" key="5">
    <source>
        <dbReference type="ARBA" id="ARBA00023004"/>
    </source>
</evidence>
<proteinExistence type="inferred from homology"/>
<keyword evidence="11" id="KW-1185">Reference proteome</keyword>
<dbReference type="InterPro" id="IPR003698">
    <property type="entry name" value="Lipoyl_synth"/>
</dbReference>
<keyword evidence="8" id="KW-0963">Cytoplasm</keyword>
<accession>A0ABR9ZV34</accession>
<dbReference type="Proteomes" id="UP000614200">
    <property type="component" value="Unassembled WGS sequence"/>
</dbReference>
<evidence type="ECO:0000313" key="10">
    <source>
        <dbReference type="EMBL" id="MBF4694319.1"/>
    </source>
</evidence>